<evidence type="ECO:0000313" key="1">
    <source>
        <dbReference type="EMBL" id="KAK0639460.1"/>
    </source>
</evidence>
<reference evidence="1" key="1">
    <citation type="submission" date="2023-06" db="EMBL/GenBank/DDBJ databases">
        <title>Genome-scale phylogeny and comparative genomics of the fungal order Sordariales.</title>
        <authorList>
            <consortium name="Lawrence Berkeley National Laboratory"/>
            <person name="Hensen N."/>
            <person name="Bonometti L."/>
            <person name="Westerberg I."/>
            <person name="Brannstrom I.O."/>
            <person name="Guillou S."/>
            <person name="Cros-Aarteil S."/>
            <person name="Calhoun S."/>
            <person name="Haridas S."/>
            <person name="Kuo A."/>
            <person name="Mondo S."/>
            <person name="Pangilinan J."/>
            <person name="Riley R."/>
            <person name="Labutti K."/>
            <person name="Andreopoulos B."/>
            <person name="Lipzen A."/>
            <person name="Chen C."/>
            <person name="Yanf M."/>
            <person name="Daum C."/>
            <person name="Ng V."/>
            <person name="Clum A."/>
            <person name="Steindorff A."/>
            <person name="Ohm R."/>
            <person name="Martin F."/>
            <person name="Silar P."/>
            <person name="Natvig D."/>
            <person name="Lalanne C."/>
            <person name="Gautier V."/>
            <person name="Ament-Velasquez S.L."/>
            <person name="Kruys A."/>
            <person name="Hutchinson M.I."/>
            <person name="Powell A.J."/>
            <person name="Barry K."/>
            <person name="Miller A.N."/>
            <person name="Grigoriev I.V."/>
            <person name="Debuchy R."/>
            <person name="Gladieux P."/>
            <person name="Thoren M.H."/>
            <person name="Johannesson H."/>
        </authorList>
    </citation>
    <scope>NUCLEOTIDE SEQUENCE</scope>
    <source>
        <strain evidence="1">SMH2532-1</strain>
    </source>
</reference>
<keyword evidence="2" id="KW-1185">Reference proteome</keyword>
<dbReference type="Proteomes" id="UP001174936">
    <property type="component" value="Unassembled WGS sequence"/>
</dbReference>
<gene>
    <name evidence="1" type="ORF">B0T16DRAFT_244682</name>
</gene>
<comment type="caution">
    <text evidence="1">The sequence shown here is derived from an EMBL/GenBank/DDBJ whole genome shotgun (WGS) entry which is preliminary data.</text>
</comment>
<dbReference type="EMBL" id="JAULSV010000007">
    <property type="protein sequence ID" value="KAK0639460.1"/>
    <property type="molecule type" value="Genomic_DNA"/>
</dbReference>
<organism evidence="1 2">
    <name type="scientific">Cercophora newfieldiana</name>
    <dbReference type="NCBI Taxonomy" id="92897"/>
    <lineage>
        <taxon>Eukaryota</taxon>
        <taxon>Fungi</taxon>
        <taxon>Dikarya</taxon>
        <taxon>Ascomycota</taxon>
        <taxon>Pezizomycotina</taxon>
        <taxon>Sordariomycetes</taxon>
        <taxon>Sordariomycetidae</taxon>
        <taxon>Sordariales</taxon>
        <taxon>Lasiosphaeriaceae</taxon>
        <taxon>Cercophora</taxon>
    </lineage>
</organism>
<protein>
    <submittedName>
        <fullName evidence="1">Uncharacterized protein</fullName>
    </submittedName>
</protein>
<proteinExistence type="predicted"/>
<sequence>MLTAAALATLDGLAPSPIPSSADLLGLSHVVYDRDYAMQRFLNPLERGDMHRDILRTFCRPRPVVCRCGASIANIRARYRARVKARSRARMRVLLRKLHRRLAKVSPTL</sequence>
<evidence type="ECO:0000313" key="2">
    <source>
        <dbReference type="Proteomes" id="UP001174936"/>
    </source>
</evidence>
<name>A0AA39XTE2_9PEZI</name>
<dbReference type="AlphaFoldDB" id="A0AA39XTE2"/>
<accession>A0AA39XTE2</accession>